<feature type="compositionally biased region" description="Low complexity" evidence="1">
    <location>
        <begin position="63"/>
        <end position="91"/>
    </location>
</feature>
<dbReference type="EMBL" id="CM001466">
    <property type="protein sequence ID" value="EHY88427.1"/>
    <property type="molecule type" value="Genomic_DNA"/>
</dbReference>
<protein>
    <recommendedName>
        <fullName evidence="2">ARB-07466-like C-terminal domain-containing protein</fullName>
    </recommendedName>
</protein>
<keyword evidence="4" id="KW-1185">Reference proteome</keyword>
<dbReference type="InterPro" id="IPR058593">
    <property type="entry name" value="ARB_07466-like_C"/>
</dbReference>
<feature type="compositionally biased region" description="Basic residues" evidence="1">
    <location>
        <begin position="1"/>
        <end position="15"/>
    </location>
</feature>
<dbReference type="HOGENOM" id="CLU_1238085_0_0_11"/>
<sequence length="244" mass="25594">MRRQRAPRGRHRKPTPPRTWVRPTALGVVAAAALAVTVYTANGLVQHDDAASAALVMSANPASTSSPSSTTSPPTTQSPSSTTSTTTSEPSETTEPEPEPEPTEPPDTTEATEEPPPPEPVTPEPQACPTDLENTEPHVAQVGHHVLTRFAVDSVGGRAGRANASDHPAGLALDFMVSPEVGDALADYLVAHRAEFGITYVIWAQRINSGSGWSTMEDRGSPTANHMDHVHVSFAAGADVAVTC</sequence>
<organism evidence="3 4">
    <name type="scientific">Saccharomonospora azurea NA-128</name>
    <dbReference type="NCBI Taxonomy" id="882081"/>
    <lineage>
        <taxon>Bacteria</taxon>
        <taxon>Bacillati</taxon>
        <taxon>Actinomycetota</taxon>
        <taxon>Actinomycetes</taxon>
        <taxon>Pseudonocardiales</taxon>
        <taxon>Pseudonocardiaceae</taxon>
        <taxon>Saccharomonospora</taxon>
    </lineage>
</organism>
<dbReference type="Pfam" id="PF26571">
    <property type="entry name" value="VldE"/>
    <property type="match status" value="1"/>
</dbReference>
<feature type="compositionally biased region" description="Pro residues" evidence="1">
    <location>
        <begin position="114"/>
        <end position="123"/>
    </location>
</feature>
<evidence type="ECO:0000259" key="2">
    <source>
        <dbReference type="Pfam" id="PF26571"/>
    </source>
</evidence>
<feature type="region of interest" description="Disordered" evidence="1">
    <location>
        <begin position="1"/>
        <end position="21"/>
    </location>
</feature>
<evidence type="ECO:0000313" key="4">
    <source>
        <dbReference type="Proteomes" id="UP000004705"/>
    </source>
</evidence>
<accession>H8G8L8</accession>
<dbReference type="AlphaFoldDB" id="H8G8L8"/>
<dbReference type="Proteomes" id="UP000004705">
    <property type="component" value="Chromosome"/>
</dbReference>
<reference evidence="3 4" key="1">
    <citation type="journal article" date="2012" name="Stand. Genomic Sci.">
        <title>Genome sequence of the soil bacterium Saccharomonospora azurea type strain (NA-128(T)).</title>
        <authorList>
            <person name="Klenk H.P."/>
            <person name="Held B."/>
            <person name="Lucas S."/>
            <person name="Lapidus A."/>
            <person name="Copeland A."/>
            <person name="Hammon N."/>
            <person name="Pitluck S."/>
            <person name="Goodwin L.A."/>
            <person name="Han C."/>
            <person name="Tapia R."/>
            <person name="Brambilla E.M."/>
            <person name="Potter G."/>
            <person name="Land M."/>
            <person name="Ivanova N."/>
            <person name="Rohde M."/>
            <person name="Goker M."/>
            <person name="Detter J.C."/>
            <person name="Kyrpides N.C."/>
            <person name="Woyke T."/>
        </authorList>
    </citation>
    <scope>NUCLEOTIDE SEQUENCE [LARGE SCALE GENOMIC DNA]</scope>
    <source>
        <strain evidence="3 4">NA-128</strain>
    </source>
</reference>
<name>H8G8L8_9PSEU</name>
<dbReference type="RefSeq" id="WP_005440138.1">
    <property type="nucleotide sequence ID" value="NZ_CM001466.1"/>
</dbReference>
<evidence type="ECO:0000256" key="1">
    <source>
        <dbReference type="SAM" id="MobiDB-lite"/>
    </source>
</evidence>
<feature type="compositionally biased region" description="Acidic residues" evidence="1">
    <location>
        <begin position="92"/>
        <end position="104"/>
    </location>
</feature>
<evidence type="ECO:0000313" key="3">
    <source>
        <dbReference type="EMBL" id="EHY88427.1"/>
    </source>
</evidence>
<feature type="region of interest" description="Disordered" evidence="1">
    <location>
        <begin position="60"/>
        <end position="132"/>
    </location>
</feature>
<dbReference type="OrthoDB" id="2989771at2"/>
<gene>
    <name evidence="3" type="ORF">SacazDRAFT_01498</name>
</gene>
<proteinExistence type="predicted"/>
<feature type="domain" description="ARB-07466-like C-terminal" evidence="2">
    <location>
        <begin position="133"/>
        <end position="227"/>
    </location>
</feature>